<evidence type="ECO:0000313" key="2">
    <source>
        <dbReference type="Proteomes" id="UP001374952"/>
    </source>
</evidence>
<dbReference type="EMBL" id="JBAKAX010000004">
    <property type="protein sequence ID" value="MEL0603815.1"/>
    <property type="molecule type" value="Genomic_DNA"/>
</dbReference>
<keyword evidence="1" id="KW-0378">Hydrolase</keyword>
<keyword evidence="1" id="KW-0255">Endonuclease</keyword>
<accession>A0ACC6R1U0</accession>
<sequence>MEPLLRKESKYQKTKIGCLPHDWELKKLGDIAEFWNGKAHEQAIDDNGEYIVINSKFVSSDGKTSKFCNELISPLKQKDIAIVMSDIPNGKAIAKCFSVEIDDKYSLNQRIGGIRSTRVVPEFLHYVLNRNSYFLKFDDGVQQTNLRKDDMLNCPVQLPPVDEQESIAEFLKAIDKKIELINNKIAYTQELKKGLLQKLFSLGIGIQDEKANWQPHNKFENGKPSTWLPKRLDELASVERGKFSARPRNDPKYFGGSMPFVQTGNITNSKLYVEEYKQTLNEDGLLVSKTFPVGTILITIAANIGDVAITKFEVACPDSLVGIIAEEEICNYWLYYALQMKKSELDSKATQNAQKNINLQVLNPLTFNVPPLSEQKEISSILLTVDKKLNLLDKQNRQTKLLKKGLMQKLLTGKWRIKAEETFENQTVLEA</sequence>
<reference evidence="1" key="1">
    <citation type="submission" date="2024-02" db="EMBL/GenBank/DDBJ databases">
        <title>Bacteria isolated from the canopy kelp, Nereocystis luetkeana.</title>
        <authorList>
            <person name="Pfister C.A."/>
            <person name="Younker I.T."/>
            <person name="Light S.H."/>
        </authorList>
    </citation>
    <scope>NUCLEOTIDE SEQUENCE</scope>
    <source>
        <strain evidence="1">TN.2.01</strain>
    </source>
</reference>
<keyword evidence="1" id="KW-0540">Nuclease</keyword>
<dbReference type="EC" id="3.1.21.-" evidence="1"/>
<name>A0ACC6R1U0_9GAMM</name>
<evidence type="ECO:0000313" key="1">
    <source>
        <dbReference type="EMBL" id="MEL0603815.1"/>
    </source>
</evidence>
<organism evidence="1 2">
    <name type="scientific">Pseudoalteromonas undina</name>
    <dbReference type="NCBI Taxonomy" id="43660"/>
    <lineage>
        <taxon>Bacteria</taxon>
        <taxon>Pseudomonadati</taxon>
        <taxon>Pseudomonadota</taxon>
        <taxon>Gammaproteobacteria</taxon>
        <taxon>Alteromonadales</taxon>
        <taxon>Pseudoalteromonadaceae</taxon>
        <taxon>Pseudoalteromonas</taxon>
    </lineage>
</organism>
<proteinExistence type="predicted"/>
<protein>
    <submittedName>
        <fullName evidence="1">Restriction endonuclease subunit S</fullName>
        <ecNumber evidence="1">3.1.21.-</ecNumber>
    </submittedName>
</protein>
<gene>
    <name evidence="1" type="ORF">V6250_06525</name>
</gene>
<keyword evidence="2" id="KW-1185">Reference proteome</keyword>
<dbReference type="Proteomes" id="UP001374952">
    <property type="component" value="Unassembled WGS sequence"/>
</dbReference>
<comment type="caution">
    <text evidence="1">The sequence shown here is derived from an EMBL/GenBank/DDBJ whole genome shotgun (WGS) entry which is preliminary data.</text>
</comment>